<organism evidence="1 2">
    <name type="scientific">Candidatus Nanopelagicus hibericus</name>
    <dbReference type="NCBI Taxonomy" id="1884915"/>
    <lineage>
        <taxon>Bacteria</taxon>
        <taxon>Bacillati</taxon>
        <taxon>Actinomycetota</taxon>
        <taxon>Actinomycetes</taxon>
        <taxon>Candidatus Nanopelagicales</taxon>
        <taxon>Candidatus Nanopelagicaceae</taxon>
        <taxon>Candidatus Nanopelagicus</taxon>
    </lineage>
</organism>
<dbReference type="GO" id="GO:0008168">
    <property type="term" value="F:methyltransferase activity"/>
    <property type="evidence" value="ECO:0007669"/>
    <property type="project" value="UniProtKB-KW"/>
</dbReference>
<dbReference type="SUPFAM" id="SSF53335">
    <property type="entry name" value="S-adenosyl-L-methionine-dependent methyltransferases"/>
    <property type="match status" value="1"/>
</dbReference>
<gene>
    <name evidence="1" type="ORF">B1s21160_05930</name>
</gene>
<protein>
    <submittedName>
        <fullName evidence="1">Putative S-adenosylmethionine-dependent methyltransferase</fullName>
    </submittedName>
</protein>
<dbReference type="InterPro" id="IPR029063">
    <property type="entry name" value="SAM-dependent_MTases_sf"/>
</dbReference>
<keyword evidence="1" id="KW-0808">Transferase</keyword>
<keyword evidence="2" id="KW-1185">Reference proteome</keyword>
<evidence type="ECO:0000313" key="1">
    <source>
        <dbReference type="EMBL" id="ASY13828.1"/>
    </source>
</evidence>
<reference evidence="1 2" key="1">
    <citation type="submission" date="2016-07" db="EMBL/GenBank/DDBJ databases">
        <title>High microdiversification within the ubiquitous acI lineage of Actinobacteria.</title>
        <authorList>
            <person name="Neuenschwander S.M."/>
            <person name="Salcher M."/>
            <person name="Ghai R."/>
            <person name="Pernthaler J."/>
        </authorList>
    </citation>
    <scope>NUCLEOTIDE SEQUENCE [LARGE SCALE GENOMIC DNA]</scope>
    <source>
        <strain evidence="1">MMS-21-160</strain>
    </source>
</reference>
<dbReference type="KEGG" id="nhi:B1s21160_05930"/>
<keyword evidence="1" id="KW-0489">Methyltransferase</keyword>
<dbReference type="GO" id="GO:0032259">
    <property type="term" value="P:methylation"/>
    <property type="evidence" value="ECO:0007669"/>
    <property type="project" value="UniProtKB-KW"/>
</dbReference>
<dbReference type="Proteomes" id="UP000217171">
    <property type="component" value="Chromosome"/>
</dbReference>
<dbReference type="EMBL" id="CP016771">
    <property type="protein sequence ID" value="ASY13828.1"/>
    <property type="molecule type" value="Genomic_DNA"/>
</dbReference>
<evidence type="ECO:0000313" key="2">
    <source>
        <dbReference type="Proteomes" id="UP000217171"/>
    </source>
</evidence>
<name>A0A249KAL7_9ACTN</name>
<dbReference type="AlphaFoldDB" id="A0A249KAL7"/>
<sequence>MFLGHIKWRSNNYRPPSPYSIKKKILQNNAFPNVGWIETGTYLGETTKFLSKKYSSVITVEPSRPHFNYVSKRFKKISNVRVINATSENSFSELLGNSKDELNIYLDGHYSGDGTFGENKITPVKEELDSIEKSLARFKKLFVAIDDFRVFANYDSAYPSRYYLIDFCKRNNLIWNIEQDIFMFWKK</sequence>
<accession>A0A249KAL7</accession>
<proteinExistence type="predicted"/>